<keyword evidence="9" id="KW-0028">Amino-acid biosynthesis</keyword>
<dbReference type="InterPro" id="IPR015422">
    <property type="entry name" value="PyrdxlP-dep_Trfase_small"/>
</dbReference>
<evidence type="ECO:0000259" key="10">
    <source>
        <dbReference type="Pfam" id="PF00155"/>
    </source>
</evidence>
<dbReference type="InterPro" id="IPR004839">
    <property type="entry name" value="Aminotransferase_I/II_large"/>
</dbReference>
<evidence type="ECO:0000313" key="11">
    <source>
        <dbReference type="EMBL" id="PKU26160.1"/>
    </source>
</evidence>
<feature type="domain" description="Aminotransferase class I/classII large" evidence="10">
    <location>
        <begin position="28"/>
        <end position="357"/>
    </location>
</feature>
<dbReference type="InterPro" id="IPR050106">
    <property type="entry name" value="HistidinolP_aminotransfase"/>
</dbReference>
<dbReference type="RefSeq" id="WP_101249121.1">
    <property type="nucleotide sequence ID" value="NZ_PIUM01000002.1"/>
</dbReference>
<comment type="pathway">
    <text evidence="2 9">Amino-acid biosynthesis; L-histidine biosynthesis; L-histidine from 5-phospho-alpha-D-ribose 1-diphosphate: step 7/9.</text>
</comment>
<dbReference type="EMBL" id="PIUM01000002">
    <property type="protein sequence ID" value="PKU26160.1"/>
    <property type="molecule type" value="Genomic_DNA"/>
</dbReference>
<evidence type="ECO:0000256" key="5">
    <source>
        <dbReference type="ARBA" id="ARBA00022576"/>
    </source>
</evidence>
<dbReference type="GO" id="GO:0004400">
    <property type="term" value="F:histidinol-phosphate transaminase activity"/>
    <property type="evidence" value="ECO:0007669"/>
    <property type="project" value="UniProtKB-UniRule"/>
</dbReference>
<keyword evidence="6 9" id="KW-0808">Transferase</keyword>
<gene>
    <name evidence="9" type="primary">hisC</name>
    <name evidence="11" type="ORF">CWS72_03270</name>
</gene>
<dbReference type="UniPathway" id="UPA00031">
    <property type="reaction ID" value="UER00012"/>
</dbReference>
<keyword evidence="5 9" id="KW-0032">Aminotransferase</keyword>
<evidence type="ECO:0000256" key="6">
    <source>
        <dbReference type="ARBA" id="ARBA00022679"/>
    </source>
</evidence>
<comment type="catalytic activity">
    <reaction evidence="8 9">
        <text>L-histidinol phosphate + 2-oxoglutarate = 3-(imidazol-4-yl)-2-oxopropyl phosphate + L-glutamate</text>
        <dbReference type="Rhea" id="RHEA:23744"/>
        <dbReference type="ChEBI" id="CHEBI:16810"/>
        <dbReference type="ChEBI" id="CHEBI:29985"/>
        <dbReference type="ChEBI" id="CHEBI:57766"/>
        <dbReference type="ChEBI" id="CHEBI:57980"/>
        <dbReference type="EC" id="2.6.1.9"/>
    </reaction>
</comment>
<evidence type="ECO:0000256" key="8">
    <source>
        <dbReference type="ARBA" id="ARBA00047481"/>
    </source>
</evidence>
<organism evidence="11 12">
    <name type="scientific">Telmatospirillum siberiense</name>
    <dbReference type="NCBI Taxonomy" id="382514"/>
    <lineage>
        <taxon>Bacteria</taxon>
        <taxon>Pseudomonadati</taxon>
        <taxon>Pseudomonadota</taxon>
        <taxon>Alphaproteobacteria</taxon>
        <taxon>Rhodospirillales</taxon>
        <taxon>Rhodospirillaceae</taxon>
        <taxon>Telmatospirillum</taxon>
    </lineage>
</organism>
<dbReference type="NCBIfam" id="TIGR01141">
    <property type="entry name" value="hisC"/>
    <property type="match status" value="1"/>
</dbReference>
<dbReference type="PANTHER" id="PTHR43643:SF3">
    <property type="entry name" value="HISTIDINOL-PHOSPHATE AMINOTRANSFERASE"/>
    <property type="match status" value="1"/>
</dbReference>
<evidence type="ECO:0000256" key="2">
    <source>
        <dbReference type="ARBA" id="ARBA00005011"/>
    </source>
</evidence>
<dbReference type="HAMAP" id="MF_01023">
    <property type="entry name" value="HisC_aminotrans_2"/>
    <property type="match status" value="1"/>
</dbReference>
<evidence type="ECO:0000256" key="4">
    <source>
        <dbReference type="ARBA" id="ARBA00011738"/>
    </source>
</evidence>
<dbReference type="CDD" id="cd00609">
    <property type="entry name" value="AAT_like"/>
    <property type="match status" value="1"/>
</dbReference>
<dbReference type="EC" id="2.6.1.9" evidence="9"/>
<dbReference type="Gene3D" id="3.40.640.10">
    <property type="entry name" value="Type I PLP-dependent aspartate aminotransferase-like (Major domain)"/>
    <property type="match status" value="1"/>
</dbReference>
<evidence type="ECO:0000256" key="1">
    <source>
        <dbReference type="ARBA" id="ARBA00001933"/>
    </source>
</evidence>
<reference evidence="12" key="1">
    <citation type="submission" date="2017-12" db="EMBL/GenBank/DDBJ databases">
        <title>Draft genome sequence of Telmatospirillum siberiense 26-4b1T, an acidotolerant peatland alphaproteobacterium potentially involved in sulfur cycling.</title>
        <authorList>
            <person name="Hausmann B."/>
            <person name="Pjevac P."/>
            <person name="Schreck K."/>
            <person name="Herbold C.W."/>
            <person name="Daims H."/>
            <person name="Wagner M."/>
            <person name="Pester M."/>
            <person name="Loy A."/>
        </authorList>
    </citation>
    <scope>NUCLEOTIDE SEQUENCE [LARGE SCALE GENOMIC DNA]</scope>
    <source>
        <strain evidence="12">26-4b1</strain>
    </source>
</reference>
<dbReference type="Pfam" id="PF00155">
    <property type="entry name" value="Aminotran_1_2"/>
    <property type="match status" value="1"/>
</dbReference>
<dbReference type="SUPFAM" id="SSF53383">
    <property type="entry name" value="PLP-dependent transferases"/>
    <property type="match status" value="1"/>
</dbReference>
<dbReference type="GO" id="GO:0000105">
    <property type="term" value="P:L-histidine biosynthetic process"/>
    <property type="evidence" value="ECO:0007669"/>
    <property type="project" value="UniProtKB-UniRule"/>
</dbReference>
<sequence>MTSPKPRPGILDINPYVAGTSRLTGIDRVIKLSSNEGALGPSPRALAAYQAMAGEMHRYPDGHAVALREALAARDGLKAEQIVCGAGSDELLQLLVRGYAGFGDEVLYSRHGFLVYPIAAKASGATPVFAEEIDLTASVDNLLAAVTERTRILFIANPNNPTGTYLSVSEMRRLRDGLPGHVLLVIDAAYAEFADRNDYSPGADLVETSENVVMTRTFSKIYGMGGLRLGWAYCPPAVADVLNRVRGPFNVSSAALEAGLAAVEDGEFLDLAQRHNSYWRAWFEEKVRSLGLETIPSVTNFILVRFPGEAGRDAAAADVFLRGKGIIVRAMGTYGLSDCLRITIGRDDEMQAAVAALAEFRGA</sequence>
<proteinExistence type="inferred from homology"/>
<dbReference type="InterPro" id="IPR015424">
    <property type="entry name" value="PyrdxlP-dep_Trfase"/>
</dbReference>
<keyword evidence="7 9" id="KW-0663">Pyridoxal phosphate</keyword>
<accession>A0A2N3Q0H4</accession>
<evidence type="ECO:0000256" key="3">
    <source>
        <dbReference type="ARBA" id="ARBA00007970"/>
    </source>
</evidence>
<dbReference type="AlphaFoldDB" id="A0A2N3Q0H4"/>
<comment type="cofactor">
    <cofactor evidence="1 9">
        <name>pyridoxal 5'-phosphate</name>
        <dbReference type="ChEBI" id="CHEBI:597326"/>
    </cofactor>
</comment>
<name>A0A2N3Q0H4_9PROT</name>
<comment type="caution">
    <text evidence="11">The sequence shown here is derived from an EMBL/GenBank/DDBJ whole genome shotgun (WGS) entry which is preliminary data.</text>
</comment>
<dbReference type="GO" id="GO:0030170">
    <property type="term" value="F:pyridoxal phosphate binding"/>
    <property type="evidence" value="ECO:0007669"/>
    <property type="project" value="InterPro"/>
</dbReference>
<keyword evidence="12" id="KW-1185">Reference proteome</keyword>
<comment type="subunit">
    <text evidence="4 9">Homodimer.</text>
</comment>
<dbReference type="Proteomes" id="UP000233293">
    <property type="component" value="Unassembled WGS sequence"/>
</dbReference>
<dbReference type="InterPro" id="IPR015421">
    <property type="entry name" value="PyrdxlP-dep_Trfase_major"/>
</dbReference>
<dbReference type="OrthoDB" id="9809616at2"/>
<evidence type="ECO:0000313" key="12">
    <source>
        <dbReference type="Proteomes" id="UP000233293"/>
    </source>
</evidence>
<comment type="similarity">
    <text evidence="3 9">Belongs to the class-II pyridoxal-phosphate-dependent aminotransferase family. Histidinol-phosphate aminotransferase subfamily.</text>
</comment>
<evidence type="ECO:0000256" key="7">
    <source>
        <dbReference type="ARBA" id="ARBA00022898"/>
    </source>
</evidence>
<keyword evidence="9" id="KW-0368">Histidine biosynthesis</keyword>
<dbReference type="Gene3D" id="3.90.1150.10">
    <property type="entry name" value="Aspartate Aminotransferase, domain 1"/>
    <property type="match status" value="1"/>
</dbReference>
<feature type="modified residue" description="N6-(pyridoxal phosphate)lysine" evidence="9">
    <location>
        <position position="220"/>
    </location>
</feature>
<dbReference type="PANTHER" id="PTHR43643">
    <property type="entry name" value="HISTIDINOL-PHOSPHATE AMINOTRANSFERASE 2"/>
    <property type="match status" value="1"/>
</dbReference>
<dbReference type="InterPro" id="IPR005861">
    <property type="entry name" value="HisP_aminotrans"/>
</dbReference>
<protein>
    <recommendedName>
        <fullName evidence="9">Histidinol-phosphate aminotransferase</fullName>
        <ecNumber evidence="9">2.6.1.9</ecNumber>
    </recommendedName>
    <alternativeName>
        <fullName evidence="9">Imidazole acetol-phosphate transaminase</fullName>
    </alternativeName>
</protein>
<evidence type="ECO:0000256" key="9">
    <source>
        <dbReference type="HAMAP-Rule" id="MF_01023"/>
    </source>
</evidence>